<dbReference type="AlphaFoldDB" id="A0A6J4SPH1"/>
<feature type="non-terminal residue" evidence="2">
    <location>
        <position position="1"/>
    </location>
</feature>
<dbReference type="EMBL" id="CADCVU010000101">
    <property type="protein sequence ID" value="CAA9499252.1"/>
    <property type="molecule type" value="Genomic_DNA"/>
</dbReference>
<sequence length="55" mass="6387">GRARARRGPARARHRSRGPARPRGLGHRRRPRLSGRDRPREPRRLAHPRAAESRL</sequence>
<reference evidence="2" key="1">
    <citation type="submission" date="2020-02" db="EMBL/GenBank/DDBJ databases">
        <authorList>
            <person name="Meier V. D."/>
        </authorList>
    </citation>
    <scope>NUCLEOTIDE SEQUENCE</scope>
    <source>
        <strain evidence="2">AVDCRST_MAG45</strain>
    </source>
</reference>
<name>A0A6J4SPH1_9ACTN</name>
<evidence type="ECO:0000256" key="1">
    <source>
        <dbReference type="SAM" id="MobiDB-lite"/>
    </source>
</evidence>
<accession>A0A6J4SPH1</accession>
<gene>
    <name evidence="2" type="ORF">AVDCRST_MAG45-1190</name>
</gene>
<organism evidence="2">
    <name type="scientific">uncultured Solirubrobacterales bacterium</name>
    <dbReference type="NCBI Taxonomy" id="768556"/>
    <lineage>
        <taxon>Bacteria</taxon>
        <taxon>Bacillati</taxon>
        <taxon>Actinomycetota</taxon>
        <taxon>Thermoleophilia</taxon>
        <taxon>Solirubrobacterales</taxon>
        <taxon>environmental samples</taxon>
    </lineage>
</organism>
<proteinExistence type="predicted"/>
<protein>
    <submittedName>
        <fullName evidence="2">Uncharacterized protein</fullName>
    </submittedName>
</protein>
<feature type="compositionally biased region" description="Basic residues" evidence="1">
    <location>
        <begin position="1"/>
        <end position="33"/>
    </location>
</feature>
<feature type="compositionally biased region" description="Basic and acidic residues" evidence="1">
    <location>
        <begin position="34"/>
        <end position="55"/>
    </location>
</feature>
<evidence type="ECO:0000313" key="2">
    <source>
        <dbReference type="EMBL" id="CAA9499252.1"/>
    </source>
</evidence>
<feature type="region of interest" description="Disordered" evidence="1">
    <location>
        <begin position="1"/>
        <end position="55"/>
    </location>
</feature>
<feature type="non-terminal residue" evidence="2">
    <location>
        <position position="55"/>
    </location>
</feature>